<dbReference type="EnsemblPlants" id="Bo7g022760.1">
    <property type="protein sequence ID" value="Bo7g022760.1"/>
    <property type="gene ID" value="Bo7g022760"/>
</dbReference>
<evidence type="ECO:0000313" key="3">
    <source>
        <dbReference type="Proteomes" id="UP000032141"/>
    </source>
</evidence>
<dbReference type="InterPro" id="IPR004252">
    <property type="entry name" value="Probable_transposase_24"/>
</dbReference>
<feature type="compositionally biased region" description="Basic and acidic residues" evidence="1">
    <location>
        <begin position="381"/>
        <end position="404"/>
    </location>
</feature>
<organism evidence="2 3">
    <name type="scientific">Brassica oleracea var. oleracea</name>
    <dbReference type="NCBI Taxonomy" id="109376"/>
    <lineage>
        <taxon>Eukaryota</taxon>
        <taxon>Viridiplantae</taxon>
        <taxon>Streptophyta</taxon>
        <taxon>Embryophyta</taxon>
        <taxon>Tracheophyta</taxon>
        <taxon>Spermatophyta</taxon>
        <taxon>Magnoliopsida</taxon>
        <taxon>eudicotyledons</taxon>
        <taxon>Gunneridae</taxon>
        <taxon>Pentapetalae</taxon>
        <taxon>rosids</taxon>
        <taxon>malvids</taxon>
        <taxon>Brassicales</taxon>
        <taxon>Brassicaceae</taxon>
        <taxon>Brassiceae</taxon>
        <taxon>Brassica</taxon>
    </lineage>
</organism>
<reference evidence="2 3" key="1">
    <citation type="journal article" date="2014" name="Genome Biol.">
        <title>Transcriptome and methylome profiling reveals relics of genome dominance in the mesopolyploid Brassica oleracea.</title>
        <authorList>
            <person name="Parkin I.A."/>
            <person name="Koh C."/>
            <person name="Tang H."/>
            <person name="Robinson S.J."/>
            <person name="Kagale S."/>
            <person name="Clarke W.E."/>
            <person name="Town C.D."/>
            <person name="Nixon J."/>
            <person name="Krishnakumar V."/>
            <person name="Bidwell S.L."/>
            <person name="Denoeud F."/>
            <person name="Belcram H."/>
            <person name="Links M.G."/>
            <person name="Just J."/>
            <person name="Clarke C."/>
            <person name="Bender T."/>
            <person name="Huebert T."/>
            <person name="Mason A.S."/>
            <person name="Pires J.C."/>
            <person name="Barker G."/>
            <person name="Moore J."/>
            <person name="Walley P.G."/>
            <person name="Manoli S."/>
            <person name="Batley J."/>
            <person name="Edwards D."/>
            <person name="Nelson M.N."/>
            <person name="Wang X."/>
            <person name="Paterson A.H."/>
            <person name="King G."/>
            <person name="Bancroft I."/>
            <person name="Chalhoub B."/>
            <person name="Sharpe A.G."/>
        </authorList>
    </citation>
    <scope>NUCLEOTIDE SEQUENCE</scope>
    <source>
        <strain evidence="2 3">cv. TO1000</strain>
    </source>
</reference>
<proteinExistence type="predicted"/>
<reference evidence="2" key="2">
    <citation type="submission" date="2015-03" db="UniProtKB">
        <authorList>
            <consortium name="EnsemblPlants"/>
        </authorList>
    </citation>
    <scope>IDENTIFICATION</scope>
</reference>
<accession>A0A0D3D432</accession>
<name>A0A0D3D432_BRAOL</name>
<dbReference type="Proteomes" id="UP000032141">
    <property type="component" value="Chromosome C7"/>
</dbReference>
<feature type="region of interest" description="Disordered" evidence="1">
    <location>
        <begin position="1"/>
        <end position="80"/>
    </location>
</feature>
<feature type="region of interest" description="Disordered" evidence="1">
    <location>
        <begin position="373"/>
        <end position="404"/>
    </location>
</feature>
<evidence type="ECO:0000313" key="2">
    <source>
        <dbReference type="EnsemblPlants" id="Bo7g022760.1"/>
    </source>
</evidence>
<dbReference type="HOGENOM" id="CLU_033858_0_0_1"/>
<dbReference type="Pfam" id="PF03004">
    <property type="entry name" value="Transposase_24"/>
    <property type="match status" value="1"/>
</dbReference>
<evidence type="ECO:0000256" key="1">
    <source>
        <dbReference type="SAM" id="MobiDB-lite"/>
    </source>
</evidence>
<feature type="compositionally biased region" description="Polar residues" evidence="1">
    <location>
        <begin position="25"/>
        <end position="34"/>
    </location>
</feature>
<dbReference type="AlphaFoldDB" id="A0A0D3D432"/>
<feature type="compositionally biased region" description="Pro residues" evidence="1">
    <location>
        <begin position="39"/>
        <end position="53"/>
    </location>
</feature>
<keyword evidence="3" id="KW-1185">Reference proteome</keyword>
<protein>
    <submittedName>
        <fullName evidence="2">Uncharacterized protein</fullName>
    </submittedName>
</protein>
<dbReference type="Gramene" id="Bo7g022760.1">
    <property type="protein sequence ID" value="Bo7g022760.1"/>
    <property type="gene ID" value="Bo7g022760"/>
</dbReference>
<sequence length="404" mass="44789">FGEPGTRTGASSSSTPSSLVPETVPDSQSSQRVSHSPPYGAPPVPPYVPPPVPRFDAPPAHHDHVPEEAPPPMAGRDSSRFSGAAECSLCYVHRRGPSRLARQRRFTSLRPPPTGRNFVVRHQRLLPRRSSELKIDVGPRQKDMVQNVRRKVKKAFIGKAKARLLDTVSNWKDNWILKGYEQGNPAVLTTTVWDGLICYWNLASSIKVSNSCPASRLTKDEQGNGPMLHTTGQKSYAGVRMEMAKETGKFVDPRSEQIYNGVVAQIEDRQTQLTQQSPDGILVTLSILEVDQIYEEVVPKKKGSTLGIGSANNVPRATSSYGERRADEVTQLRDELNSMWSSFIARMTSVEGFLNVIAAGNPQLETSMTAMRTQNPVPEPSHNEEDVQRRSQEFFDELHTNNNP</sequence>